<dbReference type="Gene3D" id="3.40.50.10640">
    <property type="entry name" value="SSO1389-like"/>
    <property type="match status" value="1"/>
</dbReference>
<dbReference type="EMBL" id="AGRW01000051">
    <property type="protein sequence ID" value="EIC01148.1"/>
    <property type="molecule type" value="Genomic_DNA"/>
</dbReference>
<dbReference type="OrthoDB" id="5793884at2"/>
<proteinExistence type="predicted"/>
<dbReference type="PATRIC" id="fig|907348.3.peg.2040"/>
<dbReference type="Proteomes" id="UP000003571">
    <property type="component" value="Unassembled WGS sequence"/>
</dbReference>
<dbReference type="RefSeq" id="WP_002705299.1">
    <property type="nucleotide sequence ID" value="NZ_AGRW01000051.1"/>
</dbReference>
<name>H7EMQ2_9SPIR</name>
<dbReference type="NCBIfam" id="TIGR02549">
    <property type="entry name" value="CRISPR_DxTHG"/>
    <property type="match status" value="1"/>
</dbReference>
<dbReference type="STRING" id="907348.TresaDRAFT_0285"/>
<dbReference type="InterPro" id="IPR013383">
    <property type="entry name" value="CRISPR-assoc_prot_DxTHG_CS"/>
</dbReference>
<gene>
    <name evidence="1" type="ORF">TresaDRAFT_0285</name>
</gene>
<evidence type="ECO:0000313" key="2">
    <source>
        <dbReference type="Proteomes" id="UP000003571"/>
    </source>
</evidence>
<accession>H7EMQ2</accession>
<dbReference type="InterPro" id="IPR011742">
    <property type="entry name" value="CRISPR-assoc_prot_TM1812"/>
</dbReference>
<dbReference type="SUPFAM" id="SSF160980">
    <property type="entry name" value="SSO1389-like"/>
    <property type="match status" value="1"/>
</dbReference>
<dbReference type="AlphaFoldDB" id="H7EMQ2"/>
<reference evidence="1 2" key="1">
    <citation type="submission" date="2011-09" db="EMBL/GenBank/DDBJ databases">
        <title>The draft genome of Treponema saccharophilum DSM 2985.</title>
        <authorList>
            <consortium name="US DOE Joint Genome Institute (JGI-PGF)"/>
            <person name="Lucas S."/>
            <person name="Copeland A."/>
            <person name="Lapidus A."/>
            <person name="Glavina del Rio T."/>
            <person name="Dalin E."/>
            <person name="Tice H."/>
            <person name="Bruce D."/>
            <person name="Goodwin L."/>
            <person name="Pitluck S."/>
            <person name="Peters L."/>
            <person name="Kyrpides N."/>
            <person name="Mavromatis K."/>
            <person name="Ivanova N."/>
            <person name="Markowitz V."/>
            <person name="Cheng J.-F."/>
            <person name="Hugenholtz P."/>
            <person name="Woyke T."/>
            <person name="Wu D."/>
            <person name="Gronow S."/>
            <person name="Wellnitz S."/>
            <person name="Brambilla E."/>
            <person name="Klenk H.-P."/>
            <person name="Eisen J.A."/>
        </authorList>
    </citation>
    <scope>NUCLEOTIDE SEQUENCE [LARGE SCALE GENOMIC DNA]</scope>
    <source>
        <strain evidence="1 2">DSM 2985</strain>
    </source>
</reference>
<keyword evidence="2" id="KW-1185">Reference proteome</keyword>
<dbReference type="eggNOG" id="COG1517">
    <property type="taxonomic scope" value="Bacteria"/>
</dbReference>
<protein>
    <submittedName>
        <fullName evidence="1">CRISPR-associated DxTHG motif protein</fullName>
    </submittedName>
</protein>
<dbReference type="NCBIfam" id="TIGR02221">
    <property type="entry name" value="cas_TM1812"/>
    <property type="match status" value="1"/>
</dbReference>
<comment type="caution">
    <text evidence="1">The sequence shown here is derived from an EMBL/GenBank/DDBJ whole genome shotgun (WGS) entry which is preliminary data.</text>
</comment>
<evidence type="ECO:0000313" key="1">
    <source>
        <dbReference type="EMBL" id="EIC01148.1"/>
    </source>
</evidence>
<sequence length="429" mass="49061">MSYTLISMVGTGMYKSDKNFEGYLETDYTLGEDMHFKSRLFMQALIECKYKEIDQLILLGTETSSWDALVDKDNDEQDETIELWSDLFDQCESKERGVSPVGVSRENLDKLETYLSGRFGINVVIRTHTHKIDGDAVEELFSCYTDVTSIVKKDNDILFDITHGFRSMPVLLYQSLQYSLSQTTNRSVEIVYGELDMHDRKKGYARNLSKYWHYSELSIALNVFNTKLDGFKLAELINPYWSAGSKAIKRFSEIVQTNFALQIADVAKQLKNALAQCNENVPSWLIKEVNPILKEVCALVDENSMAKTLYNYSKFLYDHHLHVQAVITLQVAVETSIVEKFGTEANIGDYEWWQKEGKDHLYNLKGGSWKELCKPLTNIEVFRNQIAHGGGKNKEGNFPMAANIPNIYKSGIRGIENLFAALENMEQEE</sequence>
<organism evidence="1 2">
    <name type="scientific">Treponema saccharophilum DSM 2985</name>
    <dbReference type="NCBI Taxonomy" id="907348"/>
    <lineage>
        <taxon>Bacteria</taxon>
        <taxon>Pseudomonadati</taxon>
        <taxon>Spirochaetota</taxon>
        <taxon>Spirochaetia</taxon>
        <taxon>Spirochaetales</taxon>
        <taxon>Treponemataceae</taxon>
        <taxon>Treponema</taxon>
    </lineage>
</organism>